<dbReference type="GO" id="GO:0005634">
    <property type="term" value="C:nucleus"/>
    <property type="evidence" value="ECO:0007669"/>
    <property type="project" value="UniProtKB-UniRule"/>
</dbReference>
<evidence type="ECO:0000313" key="6">
    <source>
        <dbReference type="Proteomes" id="UP000281553"/>
    </source>
</evidence>
<organism evidence="5 6">
    <name type="scientific">Dibothriocephalus latus</name>
    <name type="common">Fish tapeworm</name>
    <name type="synonym">Diphyllobothrium latum</name>
    <dbReference type="NCBI Taxonomy" id="60516"/>
    <lineage>
        <taxon>Eukaryota</taxon>
        <taxon>Metazoa</taxon>
        <taxon>Spiralia</taxon>
        <taxon>Lophotrochozoa</taxon>
        <taxon>Platyhelminthes</taxon>
        <taxon>Cestoda</taxon>
        <taxon>Eucestoda</taxon>
        <taxon>Diphyllobothriidea</taxon>
        <taxon>Diphyllobothriidae</taxon>
        <taxon>Dibothriocephalus</taxon>
    </lineage>
</organism>
<feature type="domain" description="HMG box" evidence="4">
    <location>
        <begin position="47"/>
        <end position="115"/>
    </location>
</feature>
<dbReference type="Gene3D" id="1.10.30.10">
    <property type="entry name" value="High mobility group box domain"/>
    <property type="match status" value="1"/>
</dbReference>
<dbReference type="GO" id="GO:0003677">
    <property type="term" value="F:DNA binding"/>
    <property type="evidence" value="ECO:0007669"/>
    <property type="project" value="UniProtKB-UniRule"/>
</dbReference>
<dbReference type="AlphaFoldDB" id="A0A3P6PZZ8"/>
<dbReference type="SMART" id="SM00398">
    <property type="entry name" value="HMG"/>
    <property type="match status" value="1"/>
</dbReference>
<dbReference type="Pfam" id="PF00505">
    <property type="entry name" value="HMG_box"/>
    <property type="match status" value="1"/>
</dbReference>
<keyword evidence="1 2" id="KW-0238">DNA-binding</keyword>
<dbReference type="PANTHER" id="PTHR48112">
    <property type="entry name" value="HIGH MOBILITY GROUP PROTEIN DSP1"/>
    <property type="match status" value="1"/>
</dbReference>
<feature type="compositionally biased region" description="Low complexity" evidence="3">
    <location>
        <begin position="129"/>
        <end position="146"/>
    </location>
</feature>
<reference evidence="5 6" key="1">
    <citation type="submission" date="2018-11" db="EMBL/GenBank/DDBJ databases">
        <authorList>
            <consortium name="Pathogen Informatics"/>
        </authorList>
    </citation>
    <scope>NUCLEOTIDE SEQUENCE [LARGE SCALE GENOMIC DNA]</scope>
</reference>
<protein>
    <recommendedName>
        <fullName evidence="4">HMG box domain-containing protein</fullName>
    </recommendedName>
</protein>
<evidence type="ECO:0000256" key="3">
    <source>
        <dbReference type="SAM" id="MobiDB-lite"/>
    </source>
</evidence>
<dbReference type="InterPro" id="IPR036910">
    <property type="entry name" value="HMG_box_dom_sf"/>
</dbReference>
<feature type="DNA-binding region" description="HMG box" evidence="2">
    <location>
        <begin position="47"/>
        <end position="115"/>
    </location>
</feature>
<evidence type="ECO:0000256" key="1">
    <source>
        <dbReference type="ARBA" id="ARBA00023125"/>
    </source>
</evidence>
<dbReference type="InterPro" id="IPR050342">
    <property type="entry name" value="HMGB"/>
</dbReference>
<feature type="region of interest" description="Disordered" evidence="3">
    <location>
        <begin position="129"/>
        <end position="177"/>
    </location>
</feature>
<evidence type="ECO:0000313" key="5">
    <source>
        <dbReference type="EMBL" id="VDK38567.1"/>
    </source>
</evidence>
<gene>
    <name evidence="5" type="ORF">DILT_LOCUS959</name>
</gene>
<dbReference type="SUPFAM" id="SSF47095">
    <property type="entry name" value="HMG-box"/>
    <property type="match status" value="1"/>
</dbReference>
<keyword evidence="6" id="KW-1185">Reference proteome</keyword>
<feature type="non-terminal residue" evidence="5">
    <location>
        <position position="177"/>
    </location>
</feature>
<dbReference type="EMBL" id="UYRU01005272">
    <property type="protein sequence ID" value="VDK38567.1"/>
    <property type="molecule type" value="Genomic_DNA"/>
</dbReference>
<evidence type="ECO:0000259" key="4">
    <source>
        <dbReference type="PROSITE" id="PS50118"/>
    </source>
</evidence>
<feature type="compositionally biased region" description="Gly residues" evidence="3">
    <location>
        <begin position="147"/>
        <end position="156"/>
    </location>
</feature>
<name>A0A3P6PZZ8_DIBLA</name>
<proteinExistence type="predicted"/>
<dbReference type="Proteomes" id="UP000281553">
    <property type="component" value="Unassembled WGS sequence"/>
</dbReference>
<evidence type="ECO:0000256" key="2">
    <source>
        <dbReference type="PROSITE-ProRule" id="PRU00267"/>
    </source>
</evidence>
<keyword evidence="2" id="KW-0539">Nucleus</keyword>
<dbReference type="PROSITE" id="PS50118">
    <property type="entry name" value="HMG_BOX_2"/>
    <property type="match status" value="1"/>
</dbReference>
<sequence>MSRSPDEIVVLEGLKHCRRVSILVRNSCFYPRIVFTVFSDIAYRRKLRKPPSGYVIYAGEVRKKLLHERPDAPFGEISREVGLLWRQMPANERDVYERKAQLIKRRMEEEESQVKARLAIEQQQQQQQNLLQQQQQQQQQNPHVGGPVFGGPGLHPGGIHPDSLSRGAAGSVENNLI</sequence>
<accession>A0A3P6PZZ8</accession>
<dbReference type="InterPro" id="IPR009071">
    <property type="entry name" value="HMG_box_dom"/>
</dbReference>
<dbReference type="OrthoDB" id="6287154at2759"/>